<organism evidence="1 2">
    <name type="scientific">Gordonia insulae</name>
    <dbReference type="NCBI Taxonomy" id="2420509"/>
    <lineage>
        <taxon>Bacteria</taxon>
        <taxon>Bacillati</taxon>
        <taxon>Actinomycetota</taxon>
        <taxon>Actinomycetes</taxon>
        <taxon>Mycobacteriales</taxon>
        <taxon>Gordoniaceae</taxon>
        <taxon>Gordonia</taxon>
    </lineage>
</organism>
<protein>
    <submittedName>
        <fullName evidence="1">Arylmalonate decarboxylase</fullName>
        <ecNumber evidence="1">4.1.1.76</ecNumber>
    </submittedName>
</protein>
<dbReference type="GO" id="GO:0047436">
    <property type="term" value="F:arylmalonate decarboxylase activity"/>
    <property type="evidence" value="ECO:0007669"/>
    <property type="project" value="UniProtKB-EC"/>
</dbReference>
<dbReference type="EMBL" id="CP033972">
    <property type="protein sequence ID" value="AZG47790.1"/>
    <property type="molecule type" value="Genomic_DNA"/>
</dbReference>
<name>A0A3G8JUE4_9ACTN</name>
<accession>A0A3G8JUE4</accession>
<reference evidence="1 2" key="1">
    <citation type="submission" date="2018-11" db="EMBL/GenBank/DDBJ databases">
        <title>Gordonia insulae sp. nov., isolated from an island soil.</title>
        <authorList>
            <person name="Kim Y.S."/>
            <person name="Kim S.B."/>
        </authorList>
    </citation>
    <scope>NUCLEOTIDE SEQUENCE [LARGE SCALE GENOMIC DNA]</scope>
    <source>
        <strain evidence="1 2">MMS17-SY073</strain>
    </source>
</reference>
<dbReference type="Proteomes" id="UP000271469">
    <property type="component" value="Chromosome"/>
</dbReference>
<keyword evidence="2" id="KW-1185">Reference proteome</keyword>
<keyword evidence="1" id="KW-0456">Lyase</keyword>
<dbReference type="PANTHER" id="PTHR40267">
    <property type="entry name" value="BLR3294 PROTEIN"/>
    <property type="match status" value="1"/>
</dbReference>
<dbReference type="EC" id="4.1.1.76" evidence="1"/>
<dbReference type="Pfam" id="PF17645">
    <property type="entry name" value="Amdase"/>
    <property type="match status" value="1"/>
</dbReference>
<sequence length="255" mass="26751">MTTRTPTVAMLYPGHAAEDDYPLAESALGGAVRLPVVITDIESDDHTVDAMRAVGTGPRLHDGARAASRHDPDALMWACTSGSFLYGWAGAHAQVARISEAVGLPVSSTSLAFAAACRELQITSVAIAATYPAAVADGFATFLADAGITVVSAAAHDIETATEAGSVDGDNLFEMVRSVDTPNAEAVLVPDTALHTIGWLDDLERDIAKPVLTANQVTVWEALRLVDRPLVVDGFGKLFGDNRITARTGSPYPPR</sequence>
<dbReference type="Gene3D" id="3.40.50.12500">
    <property type="match status" value="1"/>
</dbReference>
<dbReference type="PANTHER" id="PTHR40267:SF1">
    <property type="entry name" value="BLR3294 PROTEIN"/>
    <property type="match status" value="1"/>
</dbReference>
<dbReference type="KEGG" id="gom:D7316_04402"/>
<dbReference type="InterPro" id="IPR026286">
    <property type="entry name" value="MaiA/AMDase"/>
</dbReference>
<dbReference type="InterPro" id="IPR053714">
    <property type="entry name" value="Iso_Racemase_Enz_sf"/>
</dbReference>
<evidence type="ECO:0000313" key="2">
    <source>
        <dbReference type="Proteomes" id="UP000271469"/>
    </source>
</evidence>
<gene>
    <name evidence="1" type="ORF">D7316_04402</name>
</gene>
<proteinExistence type="predicted"/>
<dbReference type="AlphaFoldDB" id="A0A3G8JUE4"/>
<evidence type="ECO:0000313" key="1">
    <source>
        <dbReference type="EMBL" id="AZG47790.1"/>
    </source>
</evidence>